<proteinExistence type="predicted"/>
<dbReference type="RefSeq" id="WP_092605652.1">
    <property type="nucleotide sequence ID" value="NZ_FMYF01000001.1"/>
</dbReference>
<evidence type="ECO:0000313" key="1">
    <source>
        <dbReference type="EMBL" id="SDB80036.1"/>
    </source>
</evidence>
<sequence>MLVLFDFGEVLGLPQTLEDRRSLAAGCGLDLETFDQRYWAHRHAYDSGDLTDAAYWSAIADRTLETPVVTGLARLDTDSWLHLSDPVIAIHADLVARGIPTALFSNAPGVIADAIDALPPFAPMRGRYFSARLRLAKPDPAAFAAVLTNLAHRPQDVVFVDDRPVNVAGAEAAGLRGVLFTGPEHLRADLARVLDS</sequence>
<dbReference type="PANTHER" id="PTHR43611">
    <property type="entry name" value="ALPHA-D-GLUCOSE 1-PHOSPHATE PHOSPHATASE"/>
    <property type="match status" value="1"/>
</dbReference>
<dbReference type="Gene3D" id="3.40.50.1000">
    <property type="entry name" value="HAD superfamily/HAD-like"/>
    <property type="match status" value="1"/>
</dbReference>
<dbReference type="Pfam" id="PF00702">
    <property type="entry name" value="Hydrolase"/>
    <property type="match status" value="1"/>
</dbReference>
<dbReference type="STRING" id="1577474.GA0111570_101310"/>
<protein>
    <submittedName>
        <fullName evidence="1">Putative hydrolase of the HAD superfamily</fullName>
    </submittedName>
</protein>
<dbReference type="AlphaFoldDB" id="A0A1G6GFT1"/>
<dbReference type="InterPro" id="IPR023214">
    <property type="entry name" value="HAD_sf"/>
</dbReference>
<dbReference type="EMBL" id="FMYF01000001">
    <property type="protein sequence ID" value="SDB80036.1"/>
    <property type="molecule type" value="Genomic_DNA"/>
</dbReference>
<dbReference type="SUPFAM" id="SSF56784">
    <property type="entry name" value="HAD-like"/>
    <property type="match status" value="1"/>
</dbReference>
<dbReference type="Proteomes" id="UP000199086">
    <property type="component" value="Unassembled WGS sequence"/>
</dbReference>
<reference evidence="1 2" key="1">
    <citation type="submission" date="2016-06" db="EMBL/GenBank/DDBJ databases">
        <authorList>
            <person name="Olsen C.W."/>
            <person name="Carey S."/>
            <person name="Hinshaw L."/>
            <person name="Karasin A.I."/>
        </authorList>
    </citation>
    <scope>NUCLEOTIDE SEQUENCE [LARGE SCALE GENOMIC DNA]</scope>
    <source>
        <strain evidence="1 2">LZ-22</strain>
    </source>
</reference>
<keyword evidence="1" id="KW-0378">Hydrolase</keyword>
<organism evidence="1 2">
    <name type="scientific">Raineyella antarctica</name>
    <dbReference type="NCBI Taxonomy" id="1577474"/>
    <lineage>
        <taxon>Bacteria</taxon>
        <taxon>Bacillati</taxon>
        <taxon>Actinomycetota</taxon>
        <taxon>Actinomycetes</taxon>
        <taxon>Propionibacteriales</taxon>
        <taxon>Propionibacteriaceae</taxon>
        <taxon>Raineyella</taxon>
    </lineage>
</organism>
<dbReference type="NCBIfam" id="TIGR01509">
    <property type="entry name" value="HAD-SF-IA-v3"/>
    <property type="match status" value="1"/>
</dbReference>
<dbReference type="GO" id="GO:0016787">
    <property type="term" value="F:hydrolase activity"/>
    <property type="evidence" value="ECO:0007669"/>
    <property type="project" value="UniProtKB-KW"/>
</dbReference>
<name>A0A1G6GFT1_9ACTN</name>
<accession>A0A1G6GFT1</accession>
<dbReference type="InterPro" id="IPR006439">
    <property type="entry name" value="HAD-SF_hydro_IA"/>
</dbReference>
<gene>
    <name evidence="1" type="ORF">GA0111570_101310</name>
</gene>
<keyword evidence="2" id="KW-1185">Reference proteome</keyword>
<evidence type="ECO:0000313" key="2">
    <source>
        <dbReference type="Proteomes" id="UP000199086"/>
    </source>
</evidence>
<dbReference type="OrthoDB" id="9795007at2"/>
<dbReference type="InterPro" id="IPR036412">
    <property type="entry name" value="HAD-like_sf"/>
</dbReference>
<dbReference type="PANTHER" id="PTHR43611:SF3">
    <property type="entry name" value="FLAVIN MONONUCLEOTIDE HYDROLASE 1, CHLOROPLATIC"/>
    <property type="match status" value="1"/>
</dbReference>